<dbReference type="EMBL" id="HBHK01010927">
    <property type="protein sequence ID" value="CAD9680281.1"/>
    <property type="molecule type" value="Transcribed_RNA"/>
</dbReference>
<proteinExistence type="inferred from homology"/>
<evidence type="ECO:0000256" key="2">
    <source>
        <dbReference type="ARBA" id="ARBA00022603"/>
    </source>
</evidence>
<dbReference type="Gene3D" id="3.40.50.150">
    <property type="entry name" value="Vaccinia Virus protein VP39"/>
    <property type="match status" value="1"/>
</dbReference>
<dbReference type="PANTHER" id="PTHR13610:SF9">
    <property type="entry name" value="FI06469P"/>
    <property type="match status" value="1"/>
</dbReference>
<protein>
    <recommendedName>
        <fullName evidence="7">Methyltransferase domain-containing protein</fullName>
    </recommendedName>
</protein>
<keyword evidence="5" id="KW-0472">Membrane</keyword>
<accession>A0A7S2RTR3</accession>
<dbReference type="GO" id="GO:0005739">
    <property type="term" value="C:mitochondrion"/>
    <property type="evidence" value="ECO:0007669"/>
    <property type="project" value="TreeGrafter"/>
</dbReference>
<name>A0A7S2RTR3_9STRA</name>
<keyword evidence="3" id="KW-0808">Transferase</keyword>
<dbReference type="SUPFAM" id="SSF53335">
    <property type="entry name" value="S-adenosyl-L-methionine-dependent methyltransferases"/>
    <property type="match status" value="1"/>
</dbReference>
<organism evidence="6">
    <name type="scientific">Mucochytrium quahogii</name>
    <dbReference type="NCBI Taxonomy" id="96639"/>
    <lineage>
        <taxon>Eukaryota</taxon>
        <taxon>Sar</taxon>
        <taxon>Stramenopiles</taxon>
        <taxon>Bigyra</taxon>
        <taxon>Labyrinthulomycetes</taxon>
        <taxon>Thraustochytrida</taxon>
        <taxon>Thraustochytriidae</taxon>
        <taxon>Mucochytrium</taxon>
    </lineage>
</organism>
<keyword evidence="2" id="KW-0489">Methyltransferase</keyword>
<keyword evidence="5" id="KW-1133">Transmembrane helix</keyword>
<evidence type="ECO:0000256" key="1">
    <source>
        <dbReference type="ARBA" id="ARBA00010633"/>
    </source>
</evidence>
<dbReference type="GO" id="GO:1905706">
    <property type="term" value="P:regulation of mitochondrial ATP synthesis coupled proton transport"/>
    <property type="evidence" value="ECO:0007669"/>
    <property type="project" value="TreeGrafter"/>
</dbReference>
<evidence type="ECO:0008006" key="7">
    <source>
        <dbReference type="Google" id="ProtNLM"/>
    </source>
</evidence>
<comment type="similarity">
    <text evidence="1">Belongs to the ANT/ATPSC lysine N-methyltransferase family.</text>
</comment>
<feature type="transmembrane region" description="Helical" evidence="5">
    <location>
        <begin position="6"/>
        <end position="29"/>
    </location>
</feature>
<dbReference type="InterPro" id="IPR029063">
    <property type="entry name" value="SAM-dependent_MTases_sf"/>
</dbReference>
<evidence type="ECO:0000313" key="6">
    <source>
        <dbReference type="EMBL" id="CAD9680281.1"/>
    </source>
</evidence>
<keyword evidence="5" id="KW-0812">Transmembrane</keyword>
<dbReference type="PANTHER" id="PTHR13610">
    <property type="entry name" value="METHYLTRANSFERASE DOMAIN-CONTAINING PROTEIN"/>
    <property type="match status" value="1"/>
</dbReference>
<evidence type="ECO:0000256" key="5">
    <source>
        <dbReference type="SAM" id="Phobius"/>
    </source>
</evidence>
<dbReference type="GO" id="GO:0016279">
    <property type="term" value="F:protein-lysine N-methyltransferase activity"/>
    <property type="evidence" value="ECO:0007669"/>
    <property type="project" value="InterPro"/>
</dbReference>
<keyword evidence="4" id="KW-0949">S-adenosyl-L-methionine</keyword>
<dbReference type="InterPro" id="IPR026170">
    <property type="entry name" value="FAM173A/B"/>
</dbReference>
<reference evidence="6" key="1">
    <citation type="submission" date="2021-01" db="EMBL/GenBank/DDBJ databases">
        <authorList>
            <person name="Corre E."/>
            <person name="Pelletier E."/>
            <person name="Niang G."/>
            <person name="Scheremetjew M."/>
            <person name="Finn R."/>
            <person name="Kale V."/>
            <person name="Holt S."/>
            <person name="Cochrane G."/>
            <person name="Meng A."/>
            <person name="Brown T."/>
            <person name="Cohen L."/>
        </authorList>
    </citation>
    <scope>NUCLEOTIDE SEQUENCE</scope>
    <source>
        <strain evidence="6">NY070348D</strain>
    </source>
</reference>
<dbReference type="GO" id="GO:0032259">
    <property type="term" value="P:methylation"/>
    <property type="evidence" value="ECO:0007669"/>
    <property type="project" value="UniProtKB-KW"/>
</dbReference>
<evidence type="ECO:0000256" key="4">
    <source>
        <dbReference type="ARBA" id="ARBA00022691"/>
    </source>
</evidence>
<sequence length="187" mass="20539">MSGVKVIGGIFGCFMAANATLLLSAIPAVTGKGAPYMPTLRKSLNVMFKTALPRVAPVSKTQRPLLVDLGSGDGRVVIEAARHGYKAVGYEFNPMLVLVSRGWALFDRMRGNCIGSTAFHCRDLWTLDLSDADVIIVYGLSPIMDRLGAKLLLETKPNVVVISNVFELDDKWKSVFRGDEVYVYNRR</sequence>
<dbReference type="AlphaFoldDB" id="A0A7S2RTR3"/>
<gene>
    <name evidence="6" type="ORF">QSP1433_LOCUS6861</name>
</gene>
<evidence type="ECO:0000256" key="3">
    <source>
        <dbReference type="ARBA" id="ARBA00022679"/>
    </source>
</evidence>